<dbReference type="PANTHER" id="PTHR48462:SF1">
    <property type="entry name" value="PROTEIN, PUTATIVE-RELATED"/>
    <property type="match status" value="1"/>
</dbReference>
<proteinExistence type="predicted"/>
<sequence>VFKCAGVSVKKEASVNFLTDPLEGRSTLKSVDVLMYGWIGGKHACADLTGVSPLVGLTIGL</sequence>
<protein>
    <submittedName>
        <fullName evidence="1">Auxilin-like protein</fullName>
    </submittedName>
</protein>
<feature type="non-terminal residue" evidence="1">
    <location>
        <position position="1"/>
    </location>
</feature>
<comment type="caution">
    <text evidence="1">The sequence shown here is derived from an EMBL/GenBank/DDBJ whole genome shotgun (WGS) entry which is preliminary data.</text>
</comment>
<name>A0A392TQ53_9FABA</name>
<dbReference type="PANTHER" id="PTHR48462">
    <property type="entry name" value="PROTEIN, PUTATIVE-RELATED"/>
    <property type="match status" value="1"/>
</dbReference>
<reference evidence="1 2" key="1">
    <citation type="journal article" date="2018" name="Front. Plant Sci.">
        <title>Red Clover (Trifolium pratense) and Zigzag Clover (T. medium) - A Picture of Genomic Similarities and Differences.</title>
        <authorList>
            <person name="Dluhosova J."/>
            <person name="Istvanek J."/>
            <person name="Nedelnik J."/>
            <person name="Repkova J."/>
        </authorList>
    </citation>
    <scope>NUCLEOTIDE SEQUENCE [LARGE SCALE GENOMIC DNA]</scope>
    <source>
        <strain evidence="2">cv. 10/8</strain>
        <tissue evidence="1">Leaf</tissue>
    </source>
</reference>
<dbReference type="Proteomes" id="UP000265520">
    <property type="component" value="Unassembled WGS sequence"/>
</dbReference>
<dbReference type="EMBL" id="LXQA010629802">
    <property type="protein sequence ID" value="MCI63038.1"/>
    <property type="molecule type" value="Genomic_DNA"/>
</dbReference>
<evidence type="ECO:0000313" key="2">
    <source>
        <dbReference type="Proteomes" id="UP000265520"/>
    </source>
</evidence>
<keyword evidence="2" id="KW-1185">Reference proteome</keyword>
<accession>A0A392TQ53</accession>
<organism evidence="1 2">
    <name type="scientific">Trifolium medium</name>
    <dbReference type="NCBI Taxonomy" id="97028"/>
    <lineage>
        <taxon>Eukaryota</taxon>
        <taxon>Viridiplantae</taxon>
        <taxon>Streptophyta</taxon>
        <taxon>Embryophyta</taxon>
        <taxon>Tracheophyta</taxon>
        <taxon>Spermatophyta</taxon>
        <taxon>Magnoliopsida</taxon>
        <taxon>eudicotyledons</taxon>
        <taxon>Gunneridae</taxon>
        <taxon>Pentapetalae</taxon>
        <taxon>rosids</taxon>
        <taxon>fabids</taxon>
        <taxon>Fabales</taxon>
        <taxon>Fabaceae</taxon>
        <taxon>Papilionoideae</taxon>
        <taxon>50 kb inversion clade</taxon>
        <taxon>NPAAA clade</taxon>
        <taxon>Hologalegina</taxon>
        <taxon>IRL clade</taxon>
        <taxon>Trifolieae</taxon>
        <taxon>Trifolium</taxon>
    </lineage>
</organism>
<evidence type="ECO:0000313" key="1">
    <source>
        <dbReference type="EMBL" id="MCI63038.1"/>
    </source>
</evidence>
<dbReference type="AlphaFoldDB" id="A0A392TQ53"/>